<dbReference type="Pfam" id="PF00687">
    <property type="entry name" value="Ribosomal_L1"/>
    <property type="match status" value="1"/>
</dbReference>
<evidence type="ECO:0000256" key="10">
    <source>
        <dbReference type="RuleBase" id="RU000659"/>
    </source>
</evidence>
<dbReference type="NCBIfam" id="TIGR01169">
    <property type="entry name" value="rplA_bact"/>
    <property type="match status" value="1"/>
</dbReference>
<evidence type="ECO:0000256" key="9">
    <source>
        <dbReference type="HAMAP-Rule" id="MF_01318"/>
    </source>
</evidence>
<comment type="function">
    <text evidence="7 9">Binds directly to 23S rRNA. Might be involved in E site tRNA release.</text>
</comment>
<comment type="subunit">
    <text evidence="2 9">Part of the 50S ribosomal subunit.</text>
</comment>
<sequence length="233" mass="25665">MSRKKSSSRFRNAVIQIEDRQYDYLEAITLLKNLPSAKFIETVEAHIVLGIDPKYADQQLRSNVVLPKGTGKNIKIAVIARGEKAVQALKAGADIAEVDGIINQIENQSYDFDKLIATPDVMPLLAKLGRILGPKGLMPSPKAGTVTWDVLSAVKEFKGGKLEYKVDKAGILHIPFGKINFSVDDLAQNLCSVQESIDRNRPSGAKGKYWKKLYICSTMGPSISINMSSLFNR</sequence>
<dbReference type="InterPro" id="IPR023674">
    <property type="entry name" value="Ribosomal_uL1-like"/>
</dbReference>
<evidence type="ECO:0000256" key="3">
    <source>
        <dbReference type="ARBA" id="ARBA00022730"/>
    </source>
</evidence>
<keyword evidence="3 9" id="KW-0699">rRNA-binding</keyword>
<protein>
    <recommendedName>
        <fullName evidence="8 9">Large ribosomal subunit protein uL1c</fullName>
    </recommendedName>
</protein>
<dbReference type="InterPro" id="IPR028364">
    <property type="entry name" value="Ribosomal_uL1/biogenesis"/>
</dbReference>
<proteinExistence type="inferred from homology"/>
<keyword evidence="11" id="KW-0934">Plastid</keyword>
<comment type="similarity">
    <text evidence="1 9 10">Belongs to the universal ribosomal protein uL1 family.</text>
</comment>
<organism evidence="11">
    <name type="scientific">Thorea hispida</name>
    <dbReference type="NCBI Taxonomy" id="202687"/>
    <lineage>
        <taxon>Eukaryota</taxon>
        <taxon>Rhodophyta</taxon>
        <taxon>Florideophyceae</taxon>
        <taxon>Nemaliophycidae</taxon>
        <taxon>Thoreales</taxon>
        <taxon>Thoreaceae</taxon>
        <taxon>Thorea</taxon>
    </lineage>
</organism>
<dbReference type="PROSITE" id="PS01199">
    <property type="entry name" value="RIBOSOMAL_L1"/>
    <property type="match status" value="1"/>
</dbReference>
<dbReference type="SUPFAM" id="SSF56808">
    <property type="entry name" value="Ribosomal protein L1"/>
    <property type="match status" value="1"/>
</dbReference>
<name>A0A1Z1XAD3_9FLOR</name>
<keyword evidence="6 9" id="KW-0687">Ribonucleoprotein</keyword>
<dbReference type="InterPro" id="IPR016095">
    <property type="entry name" value="Ribosomal_uL1_3-a/b-sand"/>
</dbReference>
<dbReference type="FunFam" id="3.40.50.790:FF:000001">
    <property type="entry name" value="50S ribosomal protein L1"/>
    <property type="match status" value="1"/>
</dbReference>
<dbReference type="PANTHER" id="PTHR36427">
    <property type="entry name" value="54S RIBOSOMAL PROTEIN L1, MITOCHONDRIAL"/>
    <property type="match status" value="1"/>
</dbReference>
<dbReference type="GO" id="GO:0015934">
    <property type="term" value="C:large ribosomal subunit"/>
    <property type="evidence" value="ECO:0007669"/>
    <property type="project" value="InterPro"/>
</dbReference>
<dbReference type="GO" id="GO:0019843">
    <property type="term" value="F:rRNA binding"/>
    <property type="evidence" value="ECO:0007669"/>
    <property type="project" value="UniProtKB-UniRule"/>
</dbReference>
<evidence type="ECO:0000256" key="4">
    <source>
        <dbReference type="ARBA" id="ARBA00022884"/>
    </source>
</evidence>
<evidence type="ECO:0000256" key="1">
    <source>
        <dbReference type="ARBA" id="ARBA00010531"/>
    </source>
</evidence>
<dbReference type="GO" id="GO:0006412">
    <property type="term" value="P:translation"/>
    <property type="evidence" value="ECO:0007669"/>
    <property type="project" value="UniProtKB-UniRule"/>
</dbReference>
<dbReference type="GO" id="GO:0009507">
    <property type="term" value="C:chloroplast"/>
    <property type="evidence" value="ECO:0007669"/>
    <property type="project" value="UniProtKB-SubCell"/>
</dbReference>
<dbReference type="InterPro" id="IPR002143">
    <property type="entry name" value="Ribosomal_uL1"/>
</dbReference>
<dbReference type="PANTHER" id="PTHR36427:SF3">
    <property type="entry name" value="LARGE RIBOSOMAL SUBUNIT PROTEIN UL1M"/>
    <property type="match status" value="1"/>
</dbReference>
<keyword evidence="5 9" id="KW-0689">Ribosomal protein</keyword>
<gene>
    <name evidence="9 11" type="primary">rpl1</name>
</gene>
<dbReference type="EMBL" id="KY083065">
    <property type="protein sequence ID" value="ARX95809.1"/>
    <property type="molecule type" value="Genomic_DNA"/>
</dbReference>
<dbReference type="Gene3D" id="3.30.190.20">
    <property type="match status" value="1"/>
</dbReference>
<dbReference type="CDD" id="cd00403">
    <property type="entry name" value="Ribosomal_L1"/>
    <property type="match status" value="1"/>
</dbReference>
<comment type="subcellular location">
    <subcellularLocation>
        <location evidence="9">Plastid</location>
        <location evidence="9">Chloroplast</location>
    </subcellularLocation>
</comment>
<keyword evidence="11" id="KW-0150">Chloroplast</keyword>
<evidence type="ECO:0000256" key="6">
    <source>
        <dbReference type="ARBA" id="ARBA00023274"/>
    </source>
</evidence>
<geneLocation type="chloroplast" evidence="11"/>
<dbReference type="InterPro" id="IPR005878">
    <property type="entry name" value="Ribosom_uL1_bac-type"/>
</dbReference>
<keyword evidence="4 9" id="KW-0694">RNA-binding</keyword>
<evidence type="ECO:0000256" key="2">
    <source>
        <dbReference type="ARBA" id="ARBA00011838"/>
    </source>
</evidence>
<evidence type="ECO:0000256" key="8">
    <source>
        <dbReference type="ARBA" id="ARBA00035205"/>
    </source>
</evidence>
<dbReference type="AlphaFoldDB" id="A0A1Z1XAD3"/>
<reference evidence="11" key="1">
    <citation type="submission" date="2016-11" db="EMBL/GenBank/DDBJ databases">
        <title>Complete Chloroplast Genome of Thorea hispida.</title>
        <authorList>
            <person name="Nan F."/>
            <person name="Xie S."/>
        </authorList>
    </citation>
    <scope>NUCLEOTIDE SEQUENCE</scope>
</reference>
<evidence type="ECO:0000313" key="11">
    <source>
        <dbReference type="EMBL" id="ARX95809.1"/>
    </source>
</evidence>
<evidence type="ECO:0000256" key="7">
    <source>
        <dbReference type="ARBA" id="ARBA00025388"/>
    </source>
</evidence>
<accession>A0A1Z1XAD3</accession>
<dbReference type="HAMAP" id="MF_01318_B">
    <property type="entry name" value="Ribosomal_uL1_B"/>
    <property type="match status" value="1"/>
</dbReference>
<dbReference type="InterPro" id="IPR023673">
    <property type="entry name" value="Ribosomal_uL1_CS"/>
</dbReference>
<evidence type="ECO:0000256" key="5">
    <source>
        <dbReference type="ARBA" id="ARBA00022980"/>
    </source>
</evidence>
<dbReference type="GO" id="GO:0003735">
    <property type="term" value="F:structural constituent of ribosome"/>
    <property type="evidence" value="ECO:0007669"/>
    <property type="project" value="InterPro"/>
</dbReference>
<dbReference type="Gene3D" id="3.40.50.790">
    <property type="match status" value="1"/>
</dbReference>
<dbReference type="PIRSF" id="PIRSF002155">
    <property type="entry name" value="Ribosomal_L1"/>
    <property type="match status" value="1"/>
</dbReference>